<name>A0AAE0DY51_9ROSI</name>
<dbReference type="Pfam" id="PF13456">
    <property type="entry name" value="RVT_3"/>
    <property type="match status" value="1"/>
</dbReference>
<dbReference type="Proteomes" id="UP001281410">
    <property type="component" value="Unassembled WGS sequence"/>
</dbReference>
<accession>A0AAE0DY51</accession>
<proteinExistence type="predicted"/>
<dbReference type="InterPro" id="IPR052929">
    <property type="entry name" value="RNase_H-like_EbsB-rel"/>
</dbReference>
<gene>
    <name evidence="2" type="ORF">Dsin_026717</name>
</gene>
<comment type="caution">
    <text evidence="2">The sequence shown here is derived from an EMBL/GenBank/DDBJ whole genome shotgun (WGS) entry which is preliminary data.</text>
</comment>
<organism evidence="2 3">
    <name type="scientific">Dipteronia sinensis</name>
    <dbReference type="NCBI Taxonomy" id="43782"/>
    <lineage>
        <taxon>Eukaryota</taxon>
        <taxon>Viridiplantae</taxon>
        <taxon>Streptophyta</taxon>
        <taxon>Embryophyta</taxon>
        <taxon>Tracheophyta</taxon>
        <taxon>Spermatophyta</taxon>
        <taxon>Magnoliopsida</taxon>
        <taxon>eudicotyledons</taxon>
        <taxon>Gunneridae</taxon>
        <taxon>Pentapetalae</taxon>
        <taxon>rosids</taxon>
        <taxon>malvids</taxon>
        <taxon>Sapindales</taxon>
        <taxon>Sapindaceae</taxon>
        <taxon>Hippocastanoideae</taxon>
        <taxon>Acereae</taxon>
        <taxon>Dipteronia</taxon>
    </lineage>
</organism>
<dbReference type="CDD" id="cd06222">
    <property type="entry name" value="RNase_H_like"/>
    <property type="match status" value="1"/>
</dbReference>
<sequence length="199" mass="21945">MSLGGNSFGESKYQIRMSLEVLCLVIWRIWFRRNGRIHHSAEIIDKDIVPWAVSFLDDFRRLNSDTGMAPDRPRSLNSRVVLAAVTPDVAEALDVLRGLEFARDSGLLPCFVESDAQVVVRLINTGIAPLSEVGMIIKDIIFFLECHPNCSISFVPGLANMVAHSLAKFGLSSGINSFWMEEVPPSISPFVLDDCPPAG</sequence>
<dbReference type="EMBL" id="JANJYJ010000008">
    <property type="protein sequence ID" value="KAK3195407.1"/>
    <property type="molecule type" value="Genomic_DNA"/>
</dbReference>
<feature type="domain" description="RNase H type-1" evidence="1">
    <location>
        <begin position="82"/>
        <end position="169"/>
    </location>
</feature>
<dbReference type="PANTHER" id="PTHR47074">
    <property type="entry name" value="BNAC02G40300D PROTEIN"/>
    <property type="match status" value="1"/>
</dbReference>
<dbReference type="AlphaFoldDB" id="A0AAE0DY51"/>
<protein>
    <recommendedName>
        <fullName evidence="1">RNase H type-1 domain-containing protein</fullName>
    </recommendedName>
</protein>
<dbReference type="InterPro" id="IPR036397">
    <property type="entry name" value="RNaseH_sf"/>
</dbReference>
<keyword evidence="3" id="KW-1185">Reference proteome</keyword>
<evidence type="ECO:0000259" key="1">
    <source>
        <dbReference type="Pfam" id="PF13456"/>
    </source>
</evidence>
<dbReference type="InterPro" id="IPR002156">
    <property type="entry name" value="RNaseH_domain"/>
</dbReference>
<dbReference type="Gene3D" id="3.30.420.10">
    <property type="entry name" value="Ribonuclease H-like superfamily/Ribonuclease H"/>
    <property type="match status" value="1"/>
</dbReference>
<reference evidence="2" key="1">
    <citation type="journal article" date="2023" name="Plant J.">
        <title>Genome sequences and population genomics provide insights into the demographic history, inbreeding, and mutation load of two 'living fossil' tree species of Dipteronia.</title>
        <authorList>
            <person name="Feng Y."/>
            <person name="Comes H.P."/>
            <person name="Chen J."/>
            <person name="Zhu S."/>
            <person name="Lu R."/>
            <person name="Zhang X."/>
            <person name="Li P."/>
            <person name="Qiu J."/>
            <person name="Olsen K.M."/>
            <person name="Qiu Y."/>
        </authorList>
    </citation>
    <scope>NUCLEOTIDE SEQUENCE</scope>
    <source>
        <strain evidence="2">NBL</strain>
    </source>
</reference>
<evidence type="ECO:0000313" key="3">
    <source>
        <dbReference type="Proteomes" id="UP001281410"/>
    </source>
</evidence>
<dbReference type="GO" id="GO:0004523">
    <property type="term" value="F:RNA-DNA hybrid ribonuclease activity"/>
    <property type="evidence" value="ECO:0007669"/>
    <property type="project" value="InterPro"/>
</dbReference>
<dbReference type="InterPro" id="IPR044730">
    <property type="entry name" value="RNase_H-like_dom_plant"/>
</dbReference>
<dbReference type="GO" id="GO:0003676">
    <property type="term" value="F:nucleic acid binding"/>
    <property type="evidence" value="ECO:0007669"/>
    <property type="project" value="InterPro"/>
</dbReference>
<evidence type="ECO:0000313" key="2">
    <source>
        <dbReference type="EMBL" id="KAK3195407.1"/>
    </source>
</evidence>
<dbReference type="PANTHER" id="PTHR47074:SF11">
    <property type="entry name" value="REVERSE TRANSCRIPTASE-LIKE PROTEIN"/>
    <property type="match status" value="1"/>
</dbReference>